<dbReference type="VEuPathDB" id="FungiDB:PSHT_09108"/>
<feature type="compositionally biased region" description="Low complexity" evidence="1">
    <location>
        <begin position="401"/>
        <end position="414"/>
    </location>
</feature>
<feature type="compositionally biased region" description="Basic and acidic residues" evidence="1">
    <location>
        <begin position="786"/>
        <end position="805"/>
    </location>
</feature>
<feature type="region of interest" description="Disordered" evidence="1">
    <location>
        <begin position="856"/>
        <end position="877"/>
    </location>
</feature>
<dbReference type="EMBL" id="PKSM01000127">
    <property type="protein sequence ID" value="POW09502.1"/>
    <property type="molecule type" value="Genomic_DNA"/>
</dbReference>
<reference evidence="2 3" key="1">
    <citation type="submission" date="2017-12" db="EMBL/GenBank/DDBJ databases">
        <title>Gene loss provides genomic basis for host adaptation in cereal stripe rust fungi.</title>
        <authorList>
            <person name="Xia C."/>
        </authorList>
    </citation>
    <scope>NUCLEOTIDE SEQUENCE [LARGE SCALE GENOMIC DNA]</scope>
    <source>
        <strain evidence="2 3">93TX-2</strain>
    </source>
</reference>
<feature type="compositionally biased region" description="Polar residues" evidence="1">
    <location>
        <begin position="770"/>
        <end position="784"/>
    </location>
</feature>
<protein>
    <submittedName>
        <fullName evidence="2">Uncharacterized protein</fullName>
    </submittedName>
</protein>
<proteinExistence type="predicted"/>
<reference evidence="3" key="2">
    <citation type="journal article" date="2018" name="BMC Genomics">
        <title>Genomic insights into host adaptation between the wheat stripe rust pathogen (Puccinia striiformis f. sp. tritici) and the barley stripe rust pathogen (Puccinia striiformis f. sp. hordei).</title>
        <authorList>
            <person name="Xia C."/>
            <person name="Wang M."/>
            <person name="Yin C."/>
            <person name="Cornejo O.E."/>
            <person name="Hulbert S.H."/>
            <person name="Chen X."/>
        </authorList>
    </citation>
    <scope>NUCLEOTIDE SEQUENCE [LARGE SCALE GENOMIC DNA]</scope>
    <source>
        <strain evidence="3">93TX-2</strain>
    </source>
</reference>
<feature type="compositionally biased region" description="Polar residues" evidence="1">
    <location>
        <begin position="1"/>
        <end position="11"/>
    </location>
</feature>
<feature type="compositionally biased region" description="Basic and acidic residues" evidence="1">
    <location>
        <begin position="314"/>
        <end position="365"/>
    </location>
</feature>
<feature type="region of interest" description="Disordered" evidence="1">
    <location>
        <begin position="459"/>
        <end position="484"/>
    </location>
</feature>
<name>A0A2S4VIY6_9BASI</name>
<organism evidence="2 3">
    <name type="scientific">Puccinia striiformis</name>
    <dbReference type="NCBI Taxonomy" id="27350"/>
    <lineage>
        <taxon>Eukaryota</taxon>
        <taxon>Fungi</taxon>
        <taxon>Dikarya</taxon>
        <taxon>Basidiomycota</taxon>
        <taxon>Pucciniomycotina</taxon>
        <taxon>Pucciniomycetes</taxon>
        <taxon>Pucciniales</taxon>
        <taxon>Pucciniaceae</taxon>
        <taxon>Puccinia</taxon>
    </lineage>
</organism>
<feature type="region of interest" description="Disordered" evidence="1">
    <location>
        <begin position="265"/>
        <end position="383"/>
    </location>
</feature>
<feature type="compositionally biased region" description="Polar residues" evidence="1">
    <location>
        <begin position="860"/>
        <end position="870"/>
    </location>
</feature>
<gene>
    <name evidence="2" type="ORF">PSHT_09108</name>
</gene>
<comment type="caution">
    <text evidence="2">The sequence shown here is derived from an EMBL/GenBank/DDBJ whole genome shotgun (WGS) entry which is preliminary data.</text>
</comment>
<feature type="compositionally biased region" description="Basic and acidic residues" evidence="1">
    <location>
        <begin position="136"/>
        <end position="147"/>
    </location>
</feature>
<sequence length="877" mass="99659">MTEPKTVSDQETSIDRPEPISSSSAGRLENLLSSPYWPLGSSFLKLLNFPPVFRPAFRLGGASAPIPITANSKDDQPKLVEPGKSAPLASHHMEVDLDGSPIGSDIGFCEASEAGKERLDALQDEDEDDDHTLEELLVKPNSSEKRNAAAARKPSLSDRLTEPSTWKQGSYGERSSREQDHRHSSRPPFSSIPRNTHLNIKGMASLKRSGHAPDPVRTSSNLIECNTKLHQSQLNPNWPSIILPPEQTCPFVRSLTEIKPVPIAIDLPLPSNSEPKKWIRDRYQDSDEEQDGHRVESIPERYHWSKPGYQKSEQPYDKSEKSYYKSDRSHAKDENSYNRAEKSYYKSDRSYQKDENSYDRAEKSYQKTGKPYRKHEKLYQKSDAYQKPEYYNLKSFDPPISHASEAQSRASSAAGWKKHAGETGPTKMNRQNTTKDFSEEVEDRERRWMQEFQQYDVARSAHTRSISPPLSSHRRSPSRHSSESDNKYYTLTKIAPALEQALHRAVFSWINQAIAEALCRLGLWLEQKKIWSSTAWGSIRVDQLEKVVDMTYERGLEYLMFKCHTSDFMDLLQKPVQSGIFNIHKDPHNDAWYIKFGRDFTPIGLLYRPLVKGYRRHLTDSKSQLPIQAGKFVRQYLMCHSHEEDLLFLFKKDKDPMRCLERAEKDGIVELSDQPPSRGPRPGVHCNKTWYNEIPVENKYLRLKSHWLSNKDSVDSPLFPSPTITAQTCNTALNDDDDSPSTSAGKTHKQKVSNPNGSHGVPAIDRRNSDNTSVSANTSITTTDPGMEHHHDHPPQGHENEDARSHRSDIIEIIKPNKHPRSHSSNVDALIESVIEQLAQDLSRRCLLEAHCAQCDSKPSDSAHSQSKVEPTQVYAA</sequence>
<feature type="region of interest" description="Disordered" evidence="1">
    <location>
        <begin position="401"/>
        <end position="442"/>
    </location>
</feature>
<accession>A0A2S4VIY6</accession>
<dbReference type="OrthoDB" id="2498185at2759"/>
<reference evidence="3" key="3">
    <citation type="journal article" date="2018" name="Mol. Plant Microbe Interact.">
        <title>Genome sequence resources for the wheat stripe rust pathogen (Puccinia striiformis f. sp. tritici) and the barley stripe rust pathogen (Puccinia striiformis f. sp. hordei).</title>
        <authorList>
            <person name="Xia C."/>
            <person name="Wang M."/>
            <person name="Yin C."/>
            <person name="Cornejo O.E."/>
            <person name="Hulbert S.H."/>
            <person name="Chen X."/>
        </authorList>
    </citation>
    <scope>NUCLEOTIDE SEQUENCE [LARGE SCALE GENOMIC DNA]</scope>
    <source>
        <strain evidence="3">93TX-2</strain>
    </source>
</reference>
<feature type="compositionally biased region" description="Basic and acidic residues" evidence="1">
    <location>
        <begin position="274"/>
        <end position="303"/>
    </location>
</feature>
<evidence type="ECO:0000313" key="3">
    <source>
        <dbReference type="Proteomes" id="UP000238274"/>
    </source>
</evidence>
<dbReference type="AlphaFoldDB" id="A0A2S4VIY6"/>
<feature type="region of interest" description="Disordered" evidence="1">
    <location>
        <begin position="136"/>
        <end position="196"/>
    </location>
</feature>
<feature type="region of interest" description="Disordered" evidence="1">
    <location>
        <begin position="1"/>
        <end position="27"/>
    </location>
</feature>
<feature type="compositionally biased region" description="Polar residues" evidence="1">
    <location>
        <begin position="426"/>
        <end position="435"/>
    </location>
</feature>
<keyword evidence="3" id="KW-1185">Reference proteome</keyword>
<dbReference type="VEuPathDB" id="FungiDB:PSTT_04514"/>
<feature type="region of interest" description="Disordered" evidence="1">
    <location>
        <begin position="729"/>
        <end position="805"/>
    </location>
</feature>
<evidence type="ECO:0000313" key="2">
    <source>
        <dbReference type="EMBL" id="POW09502.1"/>
    </source>
</evidence>
<evidence type="ECO:0000256" key="1">
    <source>
        <dbReference type="SAM" id="MobiDB-lite"/>
    </source>
</evidence>
<dbReference type="Proteomes" id="UP000238274">
    <property type="component" value="Unassembled WGS sequence"/>
</dbReference>